<sequence length="107" mass="11343">MLLVLSEAAAKGLLSGAGCTGCDCAATGAGAGASGVTWLFGGWLAHPASKTHVMNNSDLFIPGPCCVINTMFHFYTRKSSSKLPTINISDKLFFLIYPRSSRQFILI</sequence>
<reference evidence="1" key="1">
    <citation type="submission" date="2012-07" db="EMBL/GenBank/DDBJ databases">
        <authorList>
            <person name="Cummings C."/>
        </authorList>
    </citation>
    <scope>NUCLEOTIDE SEQUENCE</scope>
    <source>
        <strain evidence="1">1330</strain>
    </source>
</reference>
<dbReference type="Proteomes" id="UP000009340">
    <property type="component" value="Unassembled WGS sequence"/>
</dbReference>
<evidence type="ECO:0000313" key="1">
    <source>
        <dbReference type="EMBL" id="CCJ71971.1"/>
    </source>
</evidence>
<organism evidence="1 2">
    <name type="scientific">Cronobacter condimenti 1330</name>
    <dbReference type="NCBI Taxonomy" id="1073999"/>
    <lineage>
        <taxon>Bacteria</taxon>
        <taxon>Pseudomonadati</taxon>
        <taxon>Pseudomonadota</taxon>
        <taxon>Gammaproteobacteria</taxon>
        <taxon>Enterobacterales</taxon>
        <taxon>Enterobacteriaceae</taxon>
        <taxon>Cronobacter</taxon>
    </lineage>
</organism>
<evidence type="ECO:0000313" key="2">
    <source>
        <dbReference type="Proteomes" id="UP000009340"/>
    </source>
</evidence>
<proteinExistence type="predicted"/>
<name>K7ZZ79_9ENTR</name>
<dbReference type="AlphaFoldDB" id="K7ZZ79"/>
<accession>K7ZZ79</accession>
<dbReference type="EMBL" id="CAKW01000053">
    <property type="protein sequence ID" value="CCJ71971.1"/>
    <property type="molecule type" value="Genomic_DNA"/>
</dbReference>
<comment type="caution">
    <text evidence="1">The sequence shown here is derived from an EMBL/GenBank/DDBJ whole genome shotgun (WGS) entry which is preliminary data.</text>
</comment>
<gene>
    <name evidence="1" type="ORF">BN137_1319</name>
</gene>
<protein>
    <submittedName>
        <fullName evidence="1">Uncharacterized protein</fullName>
    </submittedName>
</protein>